<evidence type="ECO:0000313" key="2">
    <source>
        <dbReference type="EMBL" id="KKL70539.1"/>
    </source>
</evidence>
<comment type="caution">
    <text evidence="2">The sequence shown here is derived from an EMBL/GenBank/DDBJ whole genome shotgun (WGS) entry which is preliminary data.</text>
</comment>
<dbReference type="NCBIfam" id="TIGR02595">
    <property type="entry name" value="PEP_CTERM"/>
    <property type="match status" value="1"/>
</dbReference>
<proteinExistence type="predicted"/>
<sequence>RRNDPINDALWDVYIARSTDGGTTFSANVQLNDTSFVTPSNGRLGEYLGLAVDSSNAYVAFTSSISDLPLGDVYFDEIANSDIPEPGSAILIACGVLALLRRRRRK</sequence>
<accession>A0A0F9E985</accession>
<feature type="non-terminal residue" evidence="2">
    <location>
        <position position="1"/>
    </location>
</feature>
<gene>
    <name evidence="2" type="ORF">LCGC14_2103920</name>
</gene>
<reference evidence="2" key="1">
    <citation type="journal article" date="2015" name="Nature">
        <title>Complex archaea that bridge the gap between prokaryotes and eukaryotes.</title>
        <authorList>
            <person name="Spang A."/>
            <person name="Saw J.H."/>
            <person name="Jorgensen S.L."/>
            <person name="Zaremba-Niedzwiedzka K."/>
            <person name="Martijn J."/>
            <person name="Lind A.E."/>
            <person name="van Eijk R."/>
            <person name="Schleper C."/>
            <person name="Guy L."/>
            <person name="Ettema T.J."/>
        </authorList>
    </citation>
    <scope>NUCLEOTIDE SEQUENCE</scope>
</reference>
<feature type="domain" description="Ice-binding protein C-terminal" evidence="1">
    <location>
        <begin position="83"/>
        <end position="104"/>
    </location>
</feature>
<name>A0A0F9E985_9ZZZZ</name>
<protein>
    <recommendedName>
        <fullName evidence="1">Ice-binding protein C-terminal domain-containing protein</fullName>
    </recommendedName>
</protein>
<dbReference type="Pfam" id="PF07589">
    <property type="entry name" value="PEP-CTERM"/>
    <property type="match status" value="1"/>
</dbReference>
<dbReference type="AlphaFoldDB" id="A0A0F9E985"/>
<dbReference type="InterPro" id="IPR013424">
    <property type="entry name" value="Ice-binding_C"/>
</dbReference>
<dbReference type="EMBL" id="LAZR01025867">
    <property type="protein sequence ID" value="KKL70539.1"/>
    <property type="molecule type" value="Genomic_DNA"/>
</dbReference>
<organism evidence="2">
    <name type="scientific">marine sediment metagenome</name>
    <dbReference type="NCBI Taxonomy" id="412755"/>
    <lineage>
        <taxon>unclassified sequences</taxon>
        <taxon>metagenomes</taxon>
        <taxon>ecological metagenomes</taxon>
    </lineage>
</organism>
<evidence type="ECO:0000259" key="1">
    <source>
        <dbReference type="Pfam" id="PF07589"/>
    </source>
</evidence>